<comment type="caution">
    <text evidence="1">The sequence shown here is derived from an EMBL/GenBank/DDBJ whole genome shotgun (WGS) entry which is preliminary data.</text>
</comment>
<keyword evidence="2" id="KW-1185">Reference proteome</keyword>
<dbReference type="Proteomes" id="UP000790377">
    <property type="component" value="Unassembled WGS sequence"/>
</dbReference>
<proteinExistence type="predicted"/>
<evidence type="ECO:0000313" key="2">
    <source>
        <dbReference type="Proteomes" id="UP000790377"/>
    </source>
</evidence>
<accession>A0ACB8AAI1</accession>
<organism evidence="1 2">
    <name type="scientific">Hygrophoropsis aurantiaca</name>
    <dbReference type="NCBI Taxonomy" id="72124"/>
    <lineage>
        <taxon>Eukaryota</taxon>
        <taxon>Fungi</taxon>
        <taxon>Dikarya</taxon>
        <taxon>Basidiomycota</taxon>
        <taxon>Agaricomycotina</taxon>
        <taxon>Agaricomycetes</taxon>
        <taxon>Agaricomycetidae</taxon>
        <taxon>Boletales</taxon>
        <taxon>Coniophorineae</taxon>
        <taxon>Hygrophoropsidaceae</taxon>
        <taxon>Hygrophoropsis</taxon>
    </lineage>
</organism>
<dbReference type="EMBL" id="MU267745">
    <property type="protein sequence ID" value="KAH7909722.1"/>
    <property type="molecule type" value="Genomic_DNA"/>
</dbReference>
<sequence>MQFCVFRFLGNMLNTVSLCVLALAFAHSSAASNAKRGLAFADSADPTDISVAENTQVSWVYDWGTTAPSYLADSGITYIPMQWGASGVEDFAATVQASGAKTILGFNEPDMSSQSNIEPATAASLWTQYIQPLGADGVQLGAPAVTNGPTGTPWLSQFLGNCTECTFDFIPLHWYGEGLGNFYNYIWSFHGEFASWPLWVTEFASTSTNVSEVQDFCNQSIIYLDSLDWIGGYSWFAFYRETSGSYYNLLDANGNLNTLGEIYLDGTD</sequence>
<name>A0ACB8AAI1_9AGAM</name>
<protein>
    <submittedName>
        <fullName evidence="1">Uncharacterized protein</fullName>
    </submittedName>
</protein>
<reference evidence="1" key="1">
    <citation type="journal article" date="2021" name="New Phytol.">
        <title>Evolutionary innovations through gain and loss of genes in the ectomycorrhizal Boletales.</title>
        <authorList>
            <person name="Wu G."/>
            <person name="Miyauchi S."/>
            <person name="Morin E."/>
            <person name="Kuo A."/>
            <person name="Drula E."/>
            <person name="Varga T."/>
            <person name="Kohler A."/>
            <person name="Feng B."/>
            <person name="Cao Y."/>
            <person name="Lipzen A."/>
            <person name="Daum C."/>
            <person name="Hundley H."/>
            <person name="Pangilinan J."/>
            <person name="Johnson J."/>
            <person name="Barry K."/>
            <person name="LaButti K."/>
            <person name="Ng V."/>
            <person name="Ahrendt S."/>
            <person name="Min B."/>
            <person name="Choi I.G."/>
            <person name="Park H."/>
            <person name="Plett J.M."/>
            <person name="Magnuson J."/>
            <person name="Spatafora J.W."/>
            <person name="Nagy L.G."/>
            <person name="Henrissat B."/>
            <person name="Grigoriev I.V."/>
            <person name="Yang Z.L."/>
            <person name="Xu J."/>
            <person name="Martin F.M."/>
        </authorList>
    </citation>
    <scope>NUCLEOTIDE SEQUENCE</scope>
    <source>
        <strain evidence="1">ATCC 28755</strain>
    </source>
</reference>
<evidence type="ECO:0000313" key="1">
    <source>
        <dbReference type="EMBL" id="KAH7909722.1"/>
    </source>
</evidence>
<gene>
    <name evidence="1" type="ORF">BJ138DRAFT_194278</name>
</gene>